<protein>
    <submittedName>
        <fullName evidence="7">Carbohydrate kinase</fullName>
    </submittedName>
</protein>
<keyword evidence="2 4" id="KW-0808">Transferase</keyword>
<keyword evidence="3 4" id="KW-0418">Kinase</keyword>
<dbReference type="SUPFAM" id="SSF53067">
    <property type="entry name" value="Actin-like ATPase domain"/>
    <property type="match status" value="2"/>
</dbReference>
<dbReference type="Proteomes" id="UP000252023">
    <property type="component" value="Chromosome"/>
</dbReference>
<dbReference type="CDD" id="cd07804">
    <property type="entry name" value="ASKHA_NBD_FGGY_RrXK-like"/>
    <property type="match status" value="1"/>
</dbReference>
<proteinExistence type="inferred from homology"/>
<dbReference type="PANTHER" id="PTHR43095">
    <property type="entry name" value="SUGAR KINASE"/>
    <property type="match status" value="1"/>
</dbReference>
<dbReference type="Gene3D" id="3.30.420.40">
    <property type="match status" value="2"/>
</dbReference>
<dbReference type="InterPro" id="IPR018483">
    <property type="entry name" value="Carb_kinase_FGGY_CS"/>
</dbReference>
<comment type="similarity">
    <text evidence="1 4">Belongs to the FGGY kinase family.</text>
</comment>
<evidence type="ECO:0000256" key="1">
    <source>
        <dbReference type="ARBA" id="ARBA00009156"/>
    </source>
</evidence>
<dbReference type="InterPro" id="IPR018485">
    <property type="entry name" value="FGGY_C"/>
</dbReference>
<keyword evidence="8" id="KW-1185">Reference proteome</keyword>
<evidence type="ECO:0000259" key="5">
    <source>
        <dbReference type="Pfam" id="PF00370"/>
    </source>
</evidence>
<dbReference type="Pfam" id="PF02782">
    <property type="entry name" value="FGGY_C"/>
    <property type="match status" value="1"/>
</dbReference>
<dbReference type="GO" id="GO:0016773">
    <property type="term" value="F:phosphotransferase activity, alcohol group as acceptor"/>
    <property type="evidence" value="ECO:0007669"/>
    <property type="project" value="InterPro"/>
</dbReference>
<name>A0A344PMV5_9RHOB</name>
<evidence type="ECO:0000256" key="4">
    <source>
        <dbReference type="RuleBase" id="RU003733"/>
    </source>
</evidence>
<dbReference type="InterPro" id="IPR000577">
    <property type="entry name" value="Carb_kinase_FGGY"/>
</dbReference>
<dbReference type="InterPro" id="IPR043129">
    <property type="entry name" value="ATPase_NBD"/>
</dbReference>
<dbReference type="AlphaFoldDB" id="A0A344PMV5"/>
<dbReference type="PIRSF" id="PIRSF000538">
    <property type="entry name" value="GlpK"/>
    <property type="match status" value="1"/>
</dbReference>
<evidence type="ECO:0000313" key="8">
    <source>
        <dbReference type="Proteomes" id="UP000252023"/>
    </source>
</evidence>
<reference evidence="8" key="1">
    <citation type="submission" date="2018-07" db="EMBL/GenBank/DDBJ databases">
        <title>Genome sequencing of Paracoccus sp. SC2-6.</title>
        <authorList>
            <person name="Heo J."/>
            <person name="Kim S.-J."/>
            <person name="Kwon S.-W."/>
        </authorList>
    </citation>
    <scope>NUCLEOTIDE SEQUENCE [LARGE SCALE GENOMIC DNA]</scope>
    <source>
        <strain evidence="8">SC2-6</strain>
    </source>
</reference>
<dbReference type="Pfam" id="PF00370">
    <property type="entry name" value="FGGY_N"/>
    <property type="match status" value="1"/>
</dbReference>
<dbReference type="InterPro" id="IPR050406">
    <property type="entry name" value="FGGY_Carb_Kinase"/>
</dbReference>
<dbReference type="InterPro" id="IPR018484">
    <property type="entry name" value="FGGY_N"/>
</dbReference>
<dbReference type="EMBL" id="CP030918">
    <property type="protein sequence ID" value="AXC50710.1"/>
    <property type="molecule type" value="Genomic_DNA"/>
</dbReference>
<dbReference type="GO" id="GO:0005975">
    <property type="term" value="P:carbohydrate metabolic process"/>
    <property type="evidence" value="ECO:0007669"/>
    <property type="project" value="InterPro"/>
</dbReference>
<evidence type="ECO:0000256" key="3">
    <source>
        <dbReference type="ARBA" id="ARBA00022777"/>
    </source>
</evidence>
<feature type="domain" description="Carbohydrate kinase FGGY C-terminal" evidence="6">
    <location>
        <begin position="260"/>
        <end position="448"/>
    </location>
</feature>
<evidence type="ECO:0000256" key="2">
    <source>
        <dbReference type="ARBA" id="ARBA00022679"/>
    </source>
</evidence>
<evidence type="ECO:0000313" key="7">
    <source>
        <dbReference type="EMBL" id="AXC50710.1"/>
    </source>
</evidence>
<dbReference type="PANTHER" id="PTHR43095:SF5">
    <property type="entry name" value="XYLULOSE KINASE"/>
    <property type="match status" value="1"/>
</dbReference>
<accession>A0A344PMV5</accession>
<feature type="domain" description="Carbohydrate kinase FGGY N-terminal" evidence="5">
    <location>
        <begin position="6"/>
        <end position="248"/>
    </location>
</feature>
<evidence type="ECO:0000259" key="6">
    <source>
        <dbReference type="Pfam" id="PF02782"/>
    </source>
</evidence>
<gene>
    <name evidence="7" type="ORF">DRW48_14390</name>
</gene>
<sequence length="496" mass="52480">MAADLFLGIDIGTFETKGCVTDAQGNILAYAAHAHRMLVPQPGWAEHRPNEDWWADVVHVSRALLDQGIDPVRIAAVATSAIGPCMLPVDADGRPLMNAALYGVDTRSLAEIELLNAELGHDAIMALGGNPLSVQQVGPKILWLRRQRPEIFAKTARILTSTSYVVQRLTGQQVMDHFTAASFAPLYDLAARDWTQSLGDRIIAPEALPRLGWSSEIAGTITAAAAAETGLRAGTPVTIGTIDAAAEAISVGVTDPGQLMLMYGSSLFCIALTEGPLPQPGLWTAPWLFPGGGHASMAGLPTGGTLTHWMRDQIARELPRDDAFALLAAEAATSIPGANGLISLPYFSGTGAPLFDATARGALFGLNLTHTRADIARAVLEGIAMAVRLIIETWREAGVPVPVARAVGGGIKNRLWLEGVTDYGRITQQLSARTPGASYGDAFLAALAVGAVGPSDIAKWNPVEGEVAPNTQPIHDEQYRQFRALYEATKGIAAQL</sequence>
<dbReference type="OrthoDB" id="9805576at2"/>
<dbReference type="GO" id="GO:0016301">
    <property type="term" value="F:kinase activity"/>
    <property type="evidence" value="ECO:0007669"/>
    <property type="project" value="UniProtKB-KW"/>
</dbReference>
<dbReference type="RefSeq" id="WP_114077027.1">
    <property type="nucleotide sequence ID" value="NZ_CP030918.1"/>
</dbReference>
<dbReference type="PROSITE" id="PS00445">
    <property type="entry name" value="FGGY_KINASES_2"/>
    <property type="match status" value="1"/>
</dbReference>
<organism evidence="7 8">
    <name type="scientific">Paracoccus suum</name>
    <dbReference type="NCBI Taxonomy" id="2259340"/>
    <lineage>
        <taxon>Bacteria</taxon>
        <taxon>Pseudomonadati</taxon>
        <taxon>Pseudomonadota</taxon>
        <taxon>Alphaproteobacteria</taxon>
        <taxon>Rhodobacterales</taxon>
        <taxon>Paracoccaceae</taxon>
        <taxon>Paracoccus</taxon>
    </lineage>
</organism>
<dbReference type="KEGG" id="pars:DRW48_14390"/>